<dbReference type="PANTHER" id="PTHR43546">
    <property type="entry name" value="UPF0173 METAL-DEPENDENT HYDROLASE MJ1163-RELATED"/>
    <property type="match status" value="1"/>
</dbReference>
<dbReference type="AlphaFoldDB" id="A0A9X0HIX1"/>
<sequence>MQVQLIRHATLLVKAAGKTLLVDPMLAPRGHDEPVPMSANQVRIPLVDLPFPAAELPQLLALVDAVLLTHTHRDHWDSVAQELLAKHLPILCQPADAETLRGQGFTQVLPVEAQLDWEGIRIYRTGGQHGTGEIGQMMGTVSGFVLEAEQQRLYIAGDTIWCEEVTQALDQCRPNYIVLNAGGAQFLKGDPIVMTAAEVAQVARYAPQATVYAVHLETVNHSTEDRATTKAYLVQQGLGSQVHVPADGEWLPFTSLRTEEQLS</sequence>
<protein>
    <recommendedName>
        <fullName evidence="2">Metallo-beta-lactamase domain-containing protein</fullName>
    </recommendedName>
</protein>
<dbReference type="Gene3D" id="3.60.15.10">
    <property type="entry name" value="Ribonuclease Z/Hydroxyacylglutathione hydrolase-like"/>
    <property type="match status" value="1"/>
</dbReference>
<proteinExistence type="predicted"/>
<organism evidence="3 4">
    <name type="scientific">Solirubrum puertoriconensis</name>
    <dbReference type="NCBI Taxonomy" id="1751427"/>
    <lineage>
        <taxon>Bacteria</taxon>
        <taxon>Pseudomonadati</taxon>
        <taxon>Bacteroidota</taxon>
        <taxon>Cytophagia</taxon>
        <taxon>Cytophagales</taxon>
    </lineage>
</organism>
<reference evidence="3 4" key="1">
    <citation type="submission" date="2015-11" db="EMBL/GenBank/DDBJ databases">
        <title>Solirubrum puertoriconensis gen. nov. an environmental bacteria isolated in Puerto Rico.</title>
        <authorList>
            <person name="Cuebas-Irizarry M.F."/>
            <person name="Montalvo-Rodriguez R."/>
        </authorList>
    </citation>
    <scope>NUCLEOTIDE SEQUENCE [LARGE SCALE GENOMIC DNA]</scope>
    <source>
        <strain evidence="3 4">MC1A</strain>
    </source>
</reference>
<evidence type="ECO:0000313" key="4">
    <source>
        <dbReference type="Proteomes" id="UP000054223"/>
    </source>
</evidence>
<dbReference type="InterPro" id="IPR050114">
    <property type="entry name" value="UPF0173_UPF0282_UlaG_hydrolase"/>
</dbReference>
<dbReference type="GO" id="GO:0016787">
    <property type="term" value="F:hydrolase activity"/>
    <property type="evidence" value="ECO:0007669"/>
    <property type="project" value="UniProtKB-KW"/>
</dbReference>
<dbReference type="EMBL" id="LNAL01000008">
    <property type="protein sequence ID" value="KUG06748.1"/>
    <property type="molecule type" value="Genomic_DNA"/>
</dbReference>
<dbReference type="RefSeq" id="WP_059072440.1">
    <property type="nucleotide sequence ID" value="NZ_LNAL01000008.1"/>
</dbReference>
<dbReference type="PANTHER" id="PTHR43546:SF9">
    <property type="entry name" value="L-ASCORBATE-6-PHOSPHATE LACTONASE ULAG-RELATED"/>
    <property type="match status" value="1"/>
</dbReference>
<gene>
    <name evidence="3" type="ORF">ASU33_05295</name>
</gene>
<dbReference type="SMART" id="SM00849">
    <property type="entry name" value="Lactamase_B"/>
    <property type="match status" value="1"/>
</dbReference>
<keyword evidence="1" id="KW-0378">Hydrolase</keyword>
<accession>A0A9X0HIX1</accession>
<dbReference type="Pfam" id="PF12706">
    <property type="entry name" value="Lactamase_B_2"/>
    <property type="match status" value="1"/>
</dbReference>
<feature type="domain" description="Metallo-beta-lactamase" evidence="2">
    <location>
        <begin position="7"/>
        <end position="215"/>
    </location>
</feature>
<name>A0A9X0HIX1_SOLP1</name>
<comment type="caution">
    <text evidence="3">The sequence shown here is derived from an EMBL/GenBank/DDBJ whole genome shotgun (WGS) entry which is preliminary data.</text>
</comment>
<evidence type="ECO:0000259" key="2">
    <source>
        <dbReference type="SMART" id="SM00849"/>
    </source>
</evidence>
<keyword evidence="4" id="KW-1185">Reference proteome</keyword>
<dbReference type="InterPro" id="IPR036866">
    <property type="entry name" value="RibonucZ/Hydroxyglut_hydro"/>
</dbReference>
<dbReference type="SUPFAM" id="SSF56281">
    <property type="entry name" value="Metallo-hydrolase/oxidoreductase"/>
    <property type="match status" value="1"/>
</dbReference>
<dbReference type="InterPro" id="IPR001279">
    <property type="entry name" value="Metallo-B-lactamas"/>
</dbReference>
<evidence type="ECO:0000256" key="1">
    <source>
        <dbReference type="ARBA" id="ARBA00022801"/>
    </source>
</evidence>
<dbReference type="Proteomes" id="UP000054223">
    <property type="component" value="Unassembled WGS sequence"/>
</dbReference>
<evidence type="ECO:0000313" key="3">
    <source>
        <dbReference type="EMBL" id="KUG06748.1"/>
    </source>
</evidence>
<dbReference type="OrthoDB" id="9805728at2"/>